<dbReference type="eggNOG" id="ENOG5031DPJ">
    <property type="taxonomic scope" value="Bacteria"/>
</dbReference>
<reference evidence="2 3" key="1">
    <citation type="submission" date="2014-07" db="EMBL/GenBank/DDBJ databases">
        <authorList>
            <person name="McCorrison J."/>
            <person name="Sanka R."/>
            <person name="Torralba M."/>
            <person name="Gillis M."/>
            <person name="Haft D.H."/>
            <person name="Methe B."/>
            <person name="Sutton G."/>
            <person name="Nelson K.E."/>
        </authorList>
    </citation>
    <scope>NUCLEOTIDE SEQUENCE [LARGE SCALE GENOMIC DNA]</scope>
    <source>
        <strain evidence="2 3">DNF00450</strain>
    </source>
</reference>
<evidence type="ECO:0000259" key="1">
    <source>
        <dbReference type="Pfam" id="PF14594"/>
    </source>
</evidence>
<organism evidence="2 3">
    <name type="scientific">Corynebacterium freneyi DNF00450</name>
    <dbReference type="NCBI Taxonomy" id="1287475"/>
    <lineage>
        <taxon>Bacteria</taxon>
        <taxon>Bacillati</taxon>
        <taxon>Actinomycetota</taxon>
        <taxon>Actinomycetes</taxon>
        <taxon>Mycobacteriales</taxon>
        <taxon>Corynebacteriaceae</taxon>
        <taxon>Corynebacterium</taxon>
    </lineage>
</organism>
<name>A0A095Y532_9CORY</name>
<dbReference type="EMBL" id="JRNE01000040">
    <property type="protein sequence ID" value="KGF17358.1"/>
    <property type="molecule type" value="Genomic_DNA"/>
</dbReference>
<dbReference type="Proteomes" id="UP000029548">
    <property type="component" value="Unassembled WGS sequence"/>
</dbReference>
<comment type="caution">
    <text evidence="2">The sequence shown here is derived from an EMBL/GenBank/DDBJ whole genome shotgun (WGS) entry which is preliminary data.</text>
</comment>
<dbReference type="InterPro" id="IPR029432">
    <property type="entry name" value="Gp28/Gp37-like_dom"/>
</dbReference>
<dbReference type="AlphaFoldDB" id="A0A095Y532"/>
<evidence type="ECO:0000313" key="2">
    <source>
        <dbReference type="EMBL" id="KGF17358.1"/>
    </source>
</evidence>
<accession>A0A095Y532</accession>
<protein>
    <recommendedName>
        <fullName evidence="1">Gp28/Gp37-like domain-containing protein</fullName>
    </recommendedName>
</protein>
<dbReference type="RefSeq" id="WP_035121168.1">
    <property type="nucleotide sequence ID" value="NZ_JRNE01000040.1"/>
</dbReference>
<evidence type="ECO:0000313" key="3">
    <source>
        <dbReference type="Proteomes" id="UP000029548"/>
    </source>
</evidence>
<proteinExistence type="predicted"/>
<feature type="domain" description="Gp28/Gp37-like" evidence="1">
    <location>
        <begin position="40"/>
        <end position="518"/>
    </location>
</feature>
<gene>
    <name evidence="2" type="ORF">HMPREF1650_04120</name>
</gene>
<sequence length="545" mass="60827">MDYDRLQAARDACLAQVRDRRRRRLRPAVVSLYAATSVGWEFRGRVTGMFSDSFELVRNDTGKAEIVLPGTHHLALWAARHWERDKKNVMLRMDKDGVRWCGLMENITYEAEGVGRHVASLEFMHDYEQLKHLPVWSNPMSIPEVQIPDPWAMLAPVIWNLKLLAMLNLVRAYSVLSGLPDDPLNFESWLSQWDWRRFPVIVKPGALVLDSSPFRFVSAETGQSWDEVAKPLLDDCHLSVTLDRWFPGDPDPWPGARLRMPGQIVMDIVDKSGWWEDTLTGGTIFHGAARTVLELADDGVEEVRRAVDRKSESTRYAVSGFLGVDPKVPAVSYRTTGRWATAQASWSHSPATVGQVIVGGSSMPGVNETLSATTKLIFNLLGSFFLMPGFGAVAEEFIGPTYRDKIMAWMALKLTLRTMQTGHGGYIGAVKGGVQAYTLPALLELRTLARETEAKTGVTLKVEDAGPYLVGEHYTLGDRISYEVPVSRDGRLEFGVVEKLRLSSSASQAYSWEVTVGDWPRRDFVEHVIGEIRRVVGAAKKGGLL</sequence>
<dbReference type="Pfam" id="PF14594">
    <property type="entry name" value="Sipho_Gp37"/>
    <property type="match status" value="1"/>
</dbReference>